<evidence type="ECO:0000256" key="1">
    <source>
        <dbReference type="ARBA" id="ARBA00004781"/>
    </source>
</evidence>
<dbReference type="InterPro" id="IPR036291">
    <property type="entry name" value="NAD(P)-bd_dom_sf"/>
</dbReference>
<dbReference type="GO" id="GO:0008831">
    <property type="term" value="F:dTDP-4-dehydrorhamnose reductase activity"/>
    <property type="evidence" value="ECO:0007669"/>
    <property type="project" value="UniProtKB-EC"/>
</dbReference>
<dbReference type="EMBL" id="JAEQMY010000038">
    <property type="protein sequence ID" value="MBL0406301.1"/>
    <property type="molecule type" value="Genomic_DNA"/>
</dbReference>
<evidence type="ECO:0000313" key="8">
    <source>
        <dbReference type="EMBL" id="MBL0406301.1"/>
    </source>
</evidence>
<dbReference type="Pfam" id="PF04321">
    <property type="entry name" value="RmlD_sub_bind"/>
    <property type="match status" value="1"/>
</dbReference>
<feature type="domain" description="RmlD-like substrate binding" evidence="7">
    <location>
        <begin position="2"/>
        <end position="287"/>
    </location>
</feature>
<keyword evidence="9" id="KW-1185">Reference proteome</keyword>
<evidence type="ECO:0000256" key="6">
    <source>
        <dbReference type="RuleBase" id="RU364082"/>
    </source>
</evidence>
<dbReference type="PANTHER" id="PTHR10491">
    <property type="entry name" value="DTDP-4-DEHYDRORHAMNOSE REDUCTASE"/>
    <property type="match status" value="1"/>
</dbReference>
<dbReference type="InterPro" id="IPR029903">
    <property type="entry name" value="RmlD-like-bd"/>
</dbReference>
<evidence type="ECO:0000313" key="9">
    <source>
        <dbReference type="Proteomes" id="UP000605848"/>
    </source>
</evidence>
<dbReference type="Gene3D" id="3.40.50.720">
    <property type="entry name" value="NAD(P)-binding Rossmann-like Domain"/>
    <property type="match status" value="1"/>
</dbReference>
<name>A0A936ZAV4_9HYPH</name>
<dbReference type="NCBIfam" id="TIGR01214">
    <property type="entry name" value="rmlD"/>
    <property type="match status" value="1"/>
</dbReference>
<dbReference type="SUPFAM" id="SSF51735">
    <property type="entry name" value="NAD(P)-binding Rossmann-fold domains"/>
    <property type="match status" value="1"/>
</dbReference>
<dbReference type="FunFam" id="3.40.50.720:FF:000159">
    <property type="entry name" value="dTDP-4-dehydrorhamnose reductase"/>
    <property type="match status" value="1"/>
</dbReference>
<comment type="catalytic activity">
    <reaction evidence="5 6">
        <text>dTDP-beta-L-rhamnose + NADP(+) = dTDP-4-dehydro-beta-L-rhamnose + NADPH + H(+)</text>
        <dbReference type="Rhea" id="RHEA:21796"/>
        <dbReference type="ChEBI" id="CHEBI:15378"/>
        <dbReference type="ChEBI" id="CHEBI:57510"/>
        <dbReference type="ChEBI" id="CHEBI:57783"/>
        <dbReference type="ChEBI" id="CHEBI:58349"/>
        <dbReference type="ChEBI" id="CHEBI:62830"/>
        <dbReference type="EC" id="1.1.1.133"/>
    </reaction>
</comment>
<comment type="function">
    <text evidence="6">Catalyzes the reduction of dTDP-6-deoxy-L-lyxo-4-hexulose to yield dTDP-L-rhamnose.</text>
</comment>
<dbReference type="Proteomes" id="UP000605848">
    <property type="component" value="Unassembled WGS sequence"/>
</dbReference>
<evidence type="ECO:0000256" key="4">
    <source>
        <dbReference type="ARBA" id="ARBA00017099"/>
    </source>
</evidence>
<gene>
    <name evidence="8" type="primary">rfbD</name>
    <name evidence="8" type="ORF">JKG68_20285</name>
</gene>
<dbReference type="EC" id="1.1.1.133" evidence="3 6"/>
<comment type="caution">
    <text evidence="8">The sequence shown here is derived from an EMBL/GenBank/DDBJ whole genome shotgun (WGS) entry which is preliminary data.</text>
</comment>
<accession>A0A936ZAV4</accession>
<evidence type="ECO:0000256" key="3">
    <source>
        <dbReference type="ARBA" id="ARBA00012929"/>
    </source>
</evidence>
<comment type="cofactor">
    <cofactor evidence="6">
        <name>Mg(2+)</name>
        <dbReference type="ChEBI" id="CHEBI:18420"/>
    </cofactor>
    <text evidence="6">Binds 1 Mg(2+) ion per monomer.</text>
</comment>
<evidence type="ECO:0000256" key="5">
    <source>
        <dbReference type="ARBA" id="ARBA00048200"/>
    </source>
</evidence>
<evidence type="ECO:0000256" key="2">
    <source>
        <dbReference type="ARBA" id="ARBA00010944"/>
    </source>
</evidence>
<dbReference type="Gene3D" id="3.90.25.10">
    <property type="entry name" value="UDP-galactose 4-epimerase, domain 1"/>
    <property type="match status" value="1"/>
</dbReference>
<protein>
    <recommendedName>
        <fullName evidence="4 6">dTDP-4-dehydrorhamnose reductase</fullName>
        <ecNumber evidence="3 6">1.1.1.133</ecNumber>
    </recommendedName>
</protein>
<proteinExistence type="inferred from homology"/>
<dbReference type="PANTHER" id="PTHR10491:SF4">
    <property type="entry name" value="METHIONINE ADENOSYLTRANSFERASE 2 SUBUNIT BETA"/>
    <property type="match status" value="1"/>
</dbReference>
<dbReference type="InterPro" id="IPR005913">
    <property type="entry name" value="dTDP_dehydrorham_reduct"/>
</dbReference>
<sequence length="295" mass="31277">MILVFGSGGQLGQELAALARQRGLALRGLTRAQVDIANPSQVENALAEARPSVIINAGAYTKVDRAEAEPAEAMQANATGPGVLAKACAAAGLPLIHVSTDYVFDGSQPGTYRESDPIAPLGVYGRSKAAGEHAIREILSEHVIVRTSWVYGVYGANFLKTILRLAGEREELRIVADQRGCPTSTADLAEALLAVAQALGKGRAVFGTYHFAGSGATTWHGFAQRIVAAQQPFTGRFVPVLPIRTDEYPTPAQRPANSELDSSRFSETFGYTARPWADAVDHAVEQLLAPLGTTP</sequence>
<reference evidence="8" key="1">
    <citation type="submission" date="2021-01" db="EMBL/GenBank/DDBJ databases">
        <title>Microvirga sp.</title>
        <authorList>
            <person name="Kim M.K."/>
        </authorList>
    </citation>
    <scope>NUCLEOTIDE SEQUENCE</scope>
    <source>
        <strain evidence="8">5420S-16</strain>
    </source>
</reference>
<dbReference type="CDD" id="cd05254">
    <property type="entry name" value="dTDP_HR_like_SDR_e"/>
    <property type="match status" value="1"/>
</dbReference>
<dbReference type="AlphaFoldDB" id="A0A936ZAV4"/>
<comment type="similarity">
    <text evidence="2 6">Belongs to the dTDP-4-dehydrorhamnose reductase family.</text>
</comment>
<comment type="pathway">
    <text evidence="1 6">Carbohydrate biosynthesis; dTDP-L-rhamnose biosynthesis.</text>
</comment>
<keyword evidence="6 8" id="KW-0560">Oxidoreductase</keyword>
<keyword evidence="6" id="KW-0521">NADP</keyword>
<organism evidence="8 9">
    <name type="scientific">Microvirga aerilata</name>
    <dbReference type="NCBI Taxonomy" id="670292"/>
    <lineage>
        <taxon>Bacteria</taxon>
        <taxon>Pseudomonadati</taxon>
        <taxon>Pseudomonadota</taxon>
        <taxon>Alphaproteobacteria</taxon>
        <taxon>Hyphomicrobiales</taxon>
        <taxon>Methylobacteriaceae</taxon>
        <taxon>Microvirga</taxon>
    </lineage>
</organism>
<evidence type="ECO:0000259" key="7">
    <source>
        <dbReference type="Pfam" id="PF04321"/>
    </source>
</evidence>